<sequence length="84" mass="9782">MDLTSRQICMPRKLAYGYIAIIFLTLLAVGVFEWLNAKRIIRLMGMLEEVQRNQVKEKENGEPIKNRVLISVCGRQEEDRNAMK</sequence>
<dbReference type="EMBL" id="CP069023">
    <property type="protein sequence ID" value="QRC91545.1"/>
    <property type="molecule type" value="Genomic_DNA"/>
</dbReference>
<keyword evidence="1" id="KW-0812">Transmembrane</keyword>
<name>A0A7U2HTS4_PHANO</name>
<keyword evidence="1" id="KW-1133">Transmembrane helix</keyword>
<proteinExistence type="predicted"/>
<accession>A0A7U2HTS4</accession>
<keyword evidence="1" id="KW-0472">Membrane</keyword>
<evidence type="ECO:0000313" key="2">
    <source>
        <dbReference type="EMBL" id="QRC91545.1"/>
    </source>
</evidence>
<dbReference type="AlphaFoldDB" id="A0A7U2HTS4"/>
<organism evidence="2 3">
    <name type="scientific">Phaeosphaeria nodorum (strain SN15 / ATCC MYA-4574 / FGSC 10173)</name>
    <name type="common">Glume blotch fungus</name>
    <name type="synonym">Parastagonospora nodorum</name>
    <dbReference type="NCBI Taxonomy" id="321614"/>
    <lineage>
        <taxon>Eukaryota</taxon>
        <taxon>Fungi</taxon>
        <taxon>Dikarya</taxon>
        <taxon>Ascomycota</taxon>
        <taxon>Pezizomycotina</taxon>
        <taxon>Dothideomycetes</taxon>
        <taxon>Pleosporomycetidae</taxon>
        <taxon>Pleosporales</taxon>
        <taxon>Pleosporineae</taxon>
        <taxon>Phaeosphaeriaceae</taxon>
        <taxon>Parastagonospora</taxon>
    </lineage>
</organism>
<gene>
    <name evidence="2" type="ORF">JI435_010490</name>
</gene>
<evidence type="ECO:0000313" key="3">
    <source>
        <dbReference type="Proteomes" id="UP000663193"/>
    </source>
</evidence>
<keyword evidence="3" id="KW-1185">Reference proteome</keyword>
<evidence type="ECO:0000256" key="1">
    <source>
        <dbReference type="SAM" id="Phobius"/>
    </source>
</evidence>
<dbReference type="Proteomes" id="UP000663193">
    <property type="component" value="Chromosome 1"/>
</dbReference>
<dbReference type="VEuPathDB" id="FungiDB:JI435_010490"/>
<feature type="transmembrane region" description="Helical" evidence="1">
    <location>
        <begin position="15"/>
        <end position="35"/>
    </location>
</feature>
<reference evidence="3" key="1">
    <citation type="journal article" date="2021" name="BMC Genomics">
        <title>Chromosome-level genome assembly and manually-curated proteome of model necrotroph Parastagonospora nodorum Sn15 reveals a genome-wide trove of candidate effector homologs, and redundancy of virulence-related functions within an accessory chromosome.</title>
        <authorList>
            <person name="Bertazzoni S."/>
            <person name="Jones D.A.B."/>
            <person name="Phan H.T."/>
            <person name="Tan K.-C."/>
            <person name="Hane J.K."/>
        </authorList>
    </citation>
    <scope>NUCLEOTIDE SEQUENCE [LARGE SCALE GENOMIC DNA]</scope>
    <source>
        <strain evidence="3">SN15 / ATCC MYA-4574 / FGSC 10173)</strain>
    </source>
</reference>
<protein>
    <submittedName>
        <fullName evidence="2">Uncharacterized protein</fullName>
    </submittedName>
</protein>